<evidence type="ECO:0008006" key="4">
    <source>
        <dbReference type="Google" id="ProtNLM"/>
    </source>
</evidence>
<sequence length="85" mass="9813">MTRVYRPLCLAVTIWLQVCIQIMSRDYSQVLGYHRTCRNAKPRRYASIVTRNPVVSYAGVETGDNLIVRFCRCAAPRKESRKMSS</sequence>
<dbReference type="Proteomes" id="UP001240678">
    <property type="component" value="Unassembled WGS sequence"/>
</dbReference>
<name>A0AAI9YEW7_9PEZI</name>
<evidence type="ECO:0000313" key="2">
    <source>
        <dbReference type="EMBL" id="KAK1505185.1"/>
    </source>
</evidence>
<dbReference type="AlphaFoldDB" id="A0AAI9YEW7"/>
<feature type="chain" id="PRO_5042574499" description="Secreted protein" evidence="1">
    <location>
        <begin position="25"/>
        <end position="85"/>
    </location>
</feature>
<organism evidence="2 3">
    <name type="scientific">Colletotrichum costaricense</name>
    <dbReference type="NCBI Taxonomy" id="1209916"/>
    <lineage>
        <taxon>Eukaryota</taxon>
        <taxon>Fungi</taxon>
        <taxon>Dikarya</taxon>
        <taxon>Ascomycota</taxon>
        <taxon>Pezizomycotina</taxon>
        <taxon>Sordariomycetes</taxon>
        <taxon>Hypocreomycetidae</taxon>
        <taxon>Glomerellales</taxon>
        <taxon>Glomerellaceae</taxon>
        <taxon>Colletotrichum</taxon>
        <taxon>Colletotrichum acutatum species complex</taxon>
    </lineage>
</organism>
<reference evidence="2 3" key="1">
    <citation type="submission" date="2016-10" db="EMBL/GenBank/DDBJ databases">
        <title>The genome sequence of Colletotrichum fioriniae PJ7.</title>
        <authorList>
            <person name="Baroncelli R."/>
        </authorList>
    </citation>
    <scope>NUCLEOTIDE SEQUENCE [LARGE SCALE GENOMIC DNA]</scope>
    <source>
        <strain evidence="2 3">IMI 309622</strain>
    </source>
</reference>
<evidence type="ECO:0000313" key="3">
    <source>
        <dbReference type="Proteomes" id="UP001240678"/>
    </source>
</evidence>
<dbReference type="RefSeq" id="XP_060304562.1">
    <property type="nucleotide sequence ID" value="XM_060464895.1"/>
</dbReference>
<protein>
    <recommendedName>
        <fullName evidence="4">Secreted protein</fullName>
    </recommendedName>
</protein>
<feature type="signal peptide" evidence="1">
    <location>
        <begin position="1"/>
        <end position="24"/>
    </location>
</feature>
<dbReference type="EMBL" id="MOOE01000033">
    <property type="protein sequence ID" value="KAK1505185.1"/>
    <property type="molecule type" value="Genomic_DNA"/>
</dbReference>
<proteinExistence type="predicted"/>
<gene>
    <name evidence="2" type="ORF">CCOS01_16759</name>
</gene>
<evidence type="ECO:0000256" key="1">
    <source>
        <dbReference type="SAM" id="SignalP"/>
    </source>
</evidence>
<comment type="caution">
    <text evidence="2">The sequence shown here is derived from an EMBL/GenBank/DDBJ whole genome shotgun (WGS) entry which is preliminary data.</text>
</comment>
<keyword evidence="3" id="KW-1185">Reference proteome</keyword>
<accession>A0AAI9YEW7</accession>
<keyword evidence="1" id="KW-0732">Signal</keyword>
<dbReference type="GeneID" id="85348442"/>